<evidence type="ECO:0000313" key="2">
    <source>
        <dbReference type="EMBL" id="GIM82658.1"/>
    </source>
</evidence>
<dbReference type="EMBL" id="BOQP01000052">
    <property type="protein sequence ID" value="GIM82658.1"/>
    <property type="molecule type" value="Genomic_DNA"/>
</dbReference>
<dbReference type="SMART" id="SM00507">
    <property type="entry name" value="HNHc"/>
    <property type="match status" value="1"/>
</dbReference>
<name>A0A919SZW8_9ACTN</name>
<dbReference type="GO" id="GO:0004519">
    <property type="term" value="F:endonuclease activity"/>
    <property type="evidence" value="ECO:0007669"/>
    <property type="project" value="UniProtKB-KW"/>
</dbReference>
<reference evidence="2" key="1">
    <citation type="submission" date="2021-03" db="EMBL/GenBank/DDBJ databases">
        <title>Whole genome shotgun sequence of Actinoplanes consettensis NBRC 14913.</title>
        <authorList>
            <person name="Komaki H."/>
            <person name="Tamura T."/>
        </authorList>
    </citation>
    <scope>NUCLEOTIDE SEQUENCE</scope>
    <source>
        <strain evidence="2">NBRC 14913</strain>
    </source>
</reference>
<organism evidence="2 3">
    <name type="scientific">Winogradskya consettensis</name>
    <dbReference type="NCBI Taxonomy" id="113560"/>
    <lineage>
        <taxon>Bacteria</taxon>
        <taxon>Bacillati</taxon>
        <taxon>Actinomycetota</taxon>
        <taxon>Actinomycetes</taxon>
        <taxon>Micromonosporales</taxon>
        <taxon>Micromonosporaceae</taxon>
        <taxon>Winogradskya</taxon>
    </lineage>
</organism>
<dbReference type="CDD" id="cd00085">
    <property type="entry name" value="HNHc"/>
    <property type="match status" value="1"/>
</dbReference>
<sequence>MVCGRTVQQHNYAQIRARRCEAIMARAKKVCSTSGCPALVDTGRCDSCNGKAEAKRGSAAQRGYDARWRRTRAAHLGRHPLCPCGSIATDVDHIDGLGPKGPRGHDPSNLRSLCHSCHSQRTGRDQPGGWAAR</sequence>
<gene>
    <name evidence="2" type="ORF">Aco04nite_82620</name>
</gene>
<keyword evidence="2" id="KW-0255">Endonuclease</keyword>
<proteinExistence type="predicted"/>
<accession>A0A919SZW8</accession>
<evidence type="ECO:0000313" key="3">
    <source>
        <dbReference type="Proteomes" id="UP000680865"/>
    </source>
</evidence>
<keyword evidence="2" id="KW-0540">Nuclease</keyword>
<dbReference type="Proteomes" id="UP000680865">
    <property type="component" value="Unassembled WGS sequence"/>
</dbReference>
<keyword evidence="3" id="KW-1185">Reference proteome</keyword>
<feature type="domain" description="HNH nuclease" evidence="1">
    <location>
        <begin position="70"/>
        <end position="119"/>
    </location>
</feature>
<keyword evidence="2" id="KW-0378">Hydrolase</keyword>
<protein>
    <submittedName>
        <fullName evidence="2">HNH endonuclease</fullName>
    </submittedName>
</protein>
<dbReference type="InterPro" id="IPR003615">
    <property type="entry name" value="HNH_nuc"/>
</dbReference>
<evidence type="ECO:0000259" key="1">
    <source>
        <dbReference type="SMART" id="SM00507"/>
    </source>
</evidence>
<dbReference type="AlphaFoldDB" id="A0A919SZW8"/>
<comment type="caution">
    <text evidence="2">The sequence shown here is derived from an EMBL/GenBank/DDBJ whole genome shotgun (WGS) entry which is preliminary data.</text>
</comment>